<reference evidence="1 2" key="1">
    <citation type="submission" date="2024-05" db="EMBL/GenBank/DDBJ databases">
        <title>Genetic variation in Jamaican populations of the coffee berry borer (Hypothenemus hampei).</title>
        <authorList>
            <person name="Errbii M."/>
            <person name="Myrie A."/>
        </authorList>
    </citation>
    <scope>NUCLEOTIDE SEQUENCE [LARGE SCALE GENOMIC DNA]</scope>
    <source>
        <strain evidence="1">JA-Hopewell-2020-01-JO</strain>
        <tissue evidence="1">Whole body</tissue>
    </source>
</reference>
<dbReference type="EMBL" id="JBDJPC010000003">
    <property type="protein sequence ID" value="KAL1509623.1"/>
    <property type="molecule type" value="Genomic_DNA"/>
</dbReference>
<accession>A0ABD1F647</accession>
<dbReference type="Proteomes" id="UP001566132">
    <property type="component" value="Unassembled WGS sequence"/>
</dbReference>
<dbReference type="AlphaFoldDB" id="A0ABD1F647"/>
<keyword evidence="2" id="KW-1185">Reference proteome</keyword>
<proteinExistence type="predicted"/>
<comment type="caution">
    <text evidence="1">The sequence shown here is derived from an EMBL/GenBank/DDBJ whole genome shotgun (WGS) entry which is preliminary data.</text>
</comment>
<organism evidence="1 2">
    <name type="scientific">Hypothenemus hampei</name>
    <name type="common">Coffee berry borer</name>
    <dbReference type="NCBI Taxonomy" id="57062"/>
    <lineage>
        <taxon>Eukaryota</taxon>
        <taxon>Metazoa</taxon>
        <taxon>Ecdysozoa</taxon>
        <taxon>Arthropoda</taxon>
        <taxon>Hexapoda</taxon>
        <taxon>Insecta</taxon>
        <taxon>Pterygota</taxon>
        <taxon>Neoptera</taxon>
        <taxon>Endopterygota</taxon>
        <taxon>Coleoptera</taxon>
        <taxon>Polyphaga</taxon>
        <taxon>Cucujiformia</taxon>
        <taxon>Curculionidae</taxon>
        <taxon>Scolytinae</taxon>
        <taxon>Hypothenemus</taxon>
    </lineage>
</organism>
<dbReference type="Gene3D" id="3.30.420.10">
    <property type="entry name" value="Ribonuclease H-like superfamily/Ribonuclease H"/>
    <property type="match status" value="1"/>
</dbReference>
<sequence length="122" mass="14327">MIILEILFRKRGLIKTVMFVQQRIVNVKWYSEQCLPQLAEQLQELRTHSRLRTWLMDLDNAPVHRAALTTDYLKQIGLPGLGDLPHCSTLPPYDFALCPRVERQFKRCCVVTTAREEEICWN</sequence>
<dbReference type="InterPro" id="IPR036397">
    <property type="entry name" value="RNaseH_sf"/>
</dbReference>
<evidence type="ECO:0008006" key="3">
    <source>
        <dbReference type="Google" id="ProtNLM"/>
    </source>
</evidence>
<gene>
    <name evidence="1" type="ORF">ABEB36_004333</name>
</gene>
<protein>
    <recommendedName>
        <fullName evidence="3">Tc1-like transposase DDE domain-containing protein</fullName>
    </recommendedName>
</protein>
<name>A0ABD1F647_HYPHA</name>
<evidence type="ECO:0000313" key="2">
    <source>
        <dbReference type="Proteomes" id="UP001566132"/>
    </source>
</evidence>
<evidence type="ECO:0000313" key="1">
    <source>
        <dbReference type="EMBL" id="KAL1509623.1"/>
    </source>
</evidence>